<gene>
    <name evidence="2" type="ORF">AVDCRST_MAG41-1760</name>
</gene>
<accession>A0A6J4IB40</accession>
<dbReference type="AlphaFoldDB" id="A0A6J4IB40"/>
<sequence length="260" mass="26716">MAQPERSGLSNPYASPPGMVPARSRTGIARAAVLAGVGGAAALGLAGPGTGSAWADTSTAAPVSRYDRDTGACMPLRDPVLHDNLAYRTAPVVLPRRCGVPVSWWRQRPVDQPVPKYPAPLPEPVAPPGDPVAGSRSVSVEGTVEAGVEPGCEVLRDGEGRPWTLIGPLRTLPYGVPLAVEGVIPADVLTHCQQGDVLQVRQVALLDPGTGPGRTVPIATTGLLTAEARPVPVSPVYTGIEPACGPTGTGKVPSMTLCTR</sequence>
<protein>
    <submittedName>
        <fullName evidence="2">Uncharacterized protein</fullName>
    </submittedName>
</protein>
<name>A0A6J4IB40_9ACTN</name>
<proteinExistence type="predicted"/>
<reference evidence="2" key="1">
    <citation type="submission" date="2020-02" db="EMBL/GenBank/DDBJ databases">
        <authorList>
            <person name="Meier V. D."/>
        </authorList>
    </citation>
    <scope>NUCLEOTIDE SEQUENCE</scope>
    <source>
        <strain evidence="2">AVDCRST_MAG41</strain>
    </source>
</reference>
<dbReference type="EMBL" id="CADCTP010000162">
    <property type="protein sequence ID" value="CAA9247238.1"/>
    <property type="molecule type" value="Genomic_DNA"/>
</dbReference>
<organism evidence="2">
    <name type="scientific">uncultured Mycobacteriales bacterium</name>
    <dbReference type="NCBI Taxonomy" id="581187"/>
    <lineage>
        <taxon>Bacteria</taxon>
        <taxon>Bacillati</taxon>
        <taxon>Actinomycetota</taxon>
        <taxon>Actinomycetes</taxon>
        <taxon>Mycobacteriales</taxon>
        <taxon>environmental samples</taxon>
    </lineage>
</organism>
<feature type="region of interest" description="Disordered" evidence="1">
    <location>
        <begin position="1"/>
        <end position="22"/>
    </location>
</feature>
<evidence type="ECO:0000256" key="1">
    <source>
        <dbReference type="SAM" id="MobiDB-lite"/>
    </source>
</evidence>
<evidence type="ECO:0000313" key="2">
    <source>
        <dbReference type="EMBL" id="CAA9247238.1"/>
    </source>
</evidence>